<accession>A0A0F9ES45</accession>
<organism evidence="1">
    <name type="scientific">marine sediment metagenome</name>
    <dbReference type="NCBI Taxonomy" id="412755"/>
    <lineage>
        <taxon>unclassified sequences</taxon>
        <taxon>metagenomes</taxon>
        <taxon>ecological metagenomes</taxon>
    </lineage>
</organism>
<reference evidence="1" key="1">
    <citation type="journal article" date="2015" name="Nature">
        <title>Complex archaea that bridge the gap between prokaryotes and eukaryotes.</title>
        <authorList>
            <person name="Spang A."/>
            <person name="Saw J.H."/>
            <person name="Jorgensen S.L."/>
            <person name="Zaremba-Niedzwiedzka K."/>
            <person name="Martijn J."/>
            <person name="Lind A.E."/>
            <person name="van Eijk R."/>
            <person name="Schleper C."/>
            <person name="Guy L."/>
            <person name="Ettema T.J."/>
        </authorList>
    </citation>
    <scope>NUCLEOTIDE SEQUENCE</scope>
</reference>
<gene>
    <name evidence="1" type="ORF">LCGC14_2041130</name>
</gene>
<evidence type="ECO:0000313" key="1">
    <source>
        <dbReference type="EMBL" id="KKL76809.1"/>
    </source>
</evidence>
<protein>
    <submittedName>
        <fullName evidence="1">Uncharacterized protein</fullName>
    </submittedName>
</protein>
<dbReference type="AlphaFoldDB" id="A0A0F9ES45"/>
<comment type="caution">
    <text evidence="1">The sequence shown here is derived from an EMBL/GenBank/DDBJ whole genome shotgun (WGS) entry which is preliminary data.</text>
</comment>
<dbReference type="EMBL" id="LAZR01023935">
    <property type="protein sequence ID" value="KKL76809.1"/>
    <property type="molecule type" value="Genomic_DNA"/>
</dbReference>
<proteinExistence type="predicted"/>
<name>A0A0F9ES45_9ZZZZ</name>
<feature type="non-terminal residue" evidence="1">
    <location>
        <position position="1"/>
    </location>
</feature>
<sequence length="79" mass="9002">DIQLSGDKSSARRIRNAIASNDLDKTRRLVMRNQLILTQGDIIDIVPDNGGVLVNPIVLVKFRQMTSELIRCRRRSKRS</sequence>